<gene>
    <name evidence="3" type="ORF">AOQ84DRAFT_117266</name>
</gene>
<accession>A0A8E2ETP9</accession>
<dbReference type="AlphaFoldDB" id="A0A8E2ETP9"/>
<name>A0A8E2ETP9_9PEZI</name>
<dbReference type="PANTHER" id="PTHR24148">
    <property type="entry name" value="ANKYRIN REPEAT DOMAIN-CONTAINING PROTEIN 39 HOMOLOG-RELATED"/>
    <property type="match status" value="1"/>
</dbReference>
<organism evidence="3 4">
    <name type="scientific">Glonium stellatum</name>
    <dbReference type="NCBI Taxonomy" id="574774"/>
    <lineage>
        <taxon>Eukaryota</taxon>
        <taxon>Fungi</taxon>
        <taxon>Dikarya</taxon>
        <taxon>Ascomycota</taxon>
        <taxon>Pezizomycotina</taxon>
        <taxon>Dothideomycetes</taxon>
        <taxon>Pleosporomycetidae</taxon>
        <taxon>Gloniales</taxon>
        <taxon>Gloniaceae</taxon>
        <taxon>Glonium</taxon>
    </lineage>
</organism>
<dbReference type="Pfam" id="PF26639">
    <property type="entry name" value="Het-6_barrel"/>
    <property type="match status" value="1"/>
</dbReference>
<keyword evidence="1" id="KW-0812">Transmembrane</keyword>
<protein>
    <recommendedName>
        <fullName evidence="2">Heterokaryon incompatibility domain-containing protein</fullName>
    </recommendedName>
</protein>
<keyword evidence="1" id="KW-1133">Transmembrane helix</keyword>
<proteinExistence type="predicted"/>
<feature type="transmembrane region" description="Helical" evidence="1">
    <location>
        <begin position="63"/>
        <end position="86"/>
    </location>
</feature>
<evidence type="ECO:0000259" key="2">
    <source>
        <dbReference type="Pfam" id="PF06985"/>
    </source>
</evidence>
<dbReference type="InterPro" id="IPR010730">
    <property type="entry name" value="HET"/>
</dbReference>
<evidence type="ECO:0000313" key="3">
    <source>
        <dbReference type="EMBL" id="OCL04455.1"/>
    </source>
</evidence>
<evidence type="ECO:0000313" key="4">
    <source>
        <dbReference type="Proteomes" id="UP000250140"/>
    </source>
</evidence>
<dbReference type="EMBL" id="KV750505">
    <property type="protein sequence ID" value="OCL04455.1"/>
    <property type="molecule type" value="Genomic_DNA"/>
</dbReference>
<dbReference type="Proteomes" id="UP000250140">
    <property type="component" value="Unassembled WGS sequence"/>
</dbReference>
<dbReference type="OrthoDB" id="2157530at2759"/>
<evidence type="ECO:0000256" key="1">
    <source>
        <dbReference type="SAM" id="Phobius"/>
    </source>
</evidence>
<dbReference type="InterPro" id="IPR052895">
    <property type="entry name" value="HetReg/Transcr_Mod"/>
</dbReference>
<keyword evidence="1" id="KW-0472">Membrane</keyword>
<dbReference type="PANTHER" id="PTHR24148:SF64">
    <property type="entry name" value="HETEROKARYON INCOMPATIBILITY DOMAIN-CONTAINING PROTEIN"/>
    <property type="match status" value="1"/>
</dbReference>
<reference evidence="3 4" key="1">
    <citation type="journal article" date="2016" name="Nat. Commun.">
        <title>Ectomycorrhizal ecology is imprinted in the genome of the dominant symbiotic fungus Cenococcum geophilum.</title>
        <authorList>
            <consortium name="DOE Joint Genome Institute"/>
            <person name="Peter M."/>
            <person name="Kohler A."/>
            <person name="Ohm R.A."/>
            <person name="Kuo A."/>
            <person name="Krutzmann J."/>
            <person name="Morin E."/>
            <person name="Arend M."/>
            <person name="Barry K.W."/>
            <person name="Binder M."/>
            <person name="Choi C."/>
            <person name="Clum A."/>
            <person name="Copeland A."/>
            <person name="Grisel N."/>
            <person name="Haridas S."/>
            <person name="Kipfer T."/>
            <person name="LaButti K."/>
            <person name="Lindquist E."/>
            <person name="Lipzen A."/>
            <person name="Maire R."/>
            <person name="Meier B."/>
            <person name="Mihaltcheva S."/>
            <person name="Molinier V."/>
            <person name="Murat C."/>
            <person name="Poggeler S."/>
            <person name="Quandt C.A."/>
            <person name="Sperisen C."/>
            <person name="Tritt A."/>
            <person name="Tisserant E."/>
            <person name="Crous P.W."/>
            <person name="Henrissat B."/>
            <person name="Nehls U."/>
            <person name="Egli S."/>
            <person name="Spatafora J.W."/>
            <person name="Grigoriev I.V."/>
            <person name="Martin F.M."/>
        </authorList>
    </citation>
    <scope>NUCLEOTIDE SEQUENCE [LARGE SCALE GENOMIC DNA]</scope>
    <source>
        <strain evidence="3 4">CBS 207.34</strain>
    </source>
</reference>
<keyword evidence="4" id="KW-1185">Reference proteome</keyword>
<dbReference type="Pfam" id="PF06985">
    <property type="entry name" value="HET"/>
    <property type="match status" value="1"/>
</dbReference>
<feature type="domain" description="Heterokaryon incompatibility" evidence="2">
    <location>
        <begin position="170"/>
        <end position="334"/>
    </location>
</feature>
<sequence>MVLPRSYLTQATSEILRSALGRPPQLARRLCPLNDNPTLCRSYFKSPTEKRHRSRPRSNFRSYYVAGVYYVTVLSFPVALLVGGLYKPSLQSFDEELKSVGGYDFDAVSTWHELLPPQGPVKSDGTGPESYCELLYKHEIRLLFLHPGIGDDDIHYHLEHISLQDRHPVYEALSYAWDHSTPESAVYGPQGRVNVTSHLHSALKQLRSSVVVRVLWIDYLCVDQSDLEERSLQVRIMGDVFSKAARVIIWLGEETHDVRDAFDVIRKLRFYFWRQYSWQQETPRLYRRVKWSKAWNEPILRREVEGAILEELDWQPLIDLLHRPWFHRLWVVQEVVNANRAVILCGGQEIPWSIVSSALWDLKNHGLATIFLDQYASNACFNVAAIEDAKGQRMFKQWYWGPDYQGFTDPLFHVMLATRFCECSDPRDRVFAVMSISQGRDIYLYDWEVDFNYSLSISELFKRFAIWDIIRCGSLRSLACATSPGAEQLQLPSWVPDWTRIEDIDPFVRYVNKTKFSASGRAKKDAWFSHNGTVLHVEGSAVDSVGALGPVPQFIKSTSLFQIDEGAIEQIDLINQWLQDCWRLAAGGKRTMTARRYEEFWRTMTCSLTGNGDPAPRIYSEYFRKYLEFMKNAPPILRFCLREPNHIIAPERSYRTADPLVTLIKYMHQTWCSIASRGDVTIGSEPSEYIPSEEFINLSRAFHEWYNDNHGTSALIESSLYMWSARRRFSRTKRGRLACVPKAAAVGDVIYILHGSEVPIVLRPSGDGSFTVIGECYVHGLMHGEALSLDDYEPKMLKIR</sequence>